<reference evidence="1 2" key="1">
    <citation type="submission" date="2019-01" db="EMBL/GenBank/DDBJ databases">
        <title>Sequencing of cultivated peanut Arachis hypogaea provides insights into genome evolution and oil improvement.</title>
        <authorList>
            <person name="Chen X."/>
        </authorList>
    </citation>
    <scope>NUCLEOTIDE SEQUENCE [LARGE SCALE GENOMIC DNA]</scope>
    <source>
        <strain evidence="2">cv. Fuhuasheng</strain>
        <tissue evidence="1">Leaves</tissue>
    </source>
</reference>
<comment type="caution">
    <text evidence="1">The sequence shown here is derived from an EMBL/GenBank/DDBJ whole genome shotgun (WGS) entry which is preliminary data.</text>
</comment>
<gene>
    <name evidence="1" type="ORF">Ahy_A08g038723</name>
</gene>
<evidence type="ECO:0000313" key="2">
    <source>
        <dbReference type="Proteomes" id="UP000289738"/>
    </source>
</evidence>
<dbReference type="AlphaFoldDB" id="A0A445BU77"/>
<dbReference type="EMBL" id="SDMP01000008">
    <property type="protein sequence ID" value="RYR42257.1"/>
    <property type="molecule type" value="Genomic_DNA"/>
</dbReference>
<dbReference type="Proteomes" id="UP000289738">
    <property type="component" value="Chromosome A08"/>
</dbReference>
<organism evidence="1 2">
    <name type="scientific">Arachis hypogaea</name>
    <name type="common">Peanut</name>
    <dbReference type="NCBI Taxonomy" id="3818"/>
    <lineage>
        <taxon>Eukaryota</taxon>
        <taxon>Viridiplantae</taxon>
        <taxon>Streptophyta</taxon>
        <taxon>Embryophyta</taxon>
        <taxon>Tracheophyta</taxon>
        <taxon>Spermatophyta</taxon>
        <taxon>Magnoliopsida</taxon>
        <taxon>eudicotyledons</taxon>
        <taxon>Gunneridae</taxon>
        <taxon>Pentapetalae</taxon>
        <taxon>rosids</taxon>
        <taxon>fabids</taxon>
        <taxon>Fabales</taxon>
        <taxon>Fabaceae</taxon>
        <taxon>Papilionoideae</taxon>
        <taxon>50 kb inversion clade</taxon>
        <taxon>dalbergioids sensu lato</taxon>
        <taxon>Dalbergieae</taxon>
        <taxon>Pterocarpus clade</taxon>
        <taxon>Arachis</taxon>
    </lineage>
</organism>
<evidence type="ECO:0000313" key="1">
    <source>
        <dbReference type="EMBL" id="RYR42257.1"/>
    </source>
</evidence>
<proteinExistence type="predicted"/>
<accession>A0A445BU77</accession>
<keyword evidence="2" id="KW-1185">Reference proteome</keyword>
<sequence>MSPTWLVPFSYYSLGSSGGSRRSGRMDLTTFFSWAIYLSISDGKEQRIIQFRLVLDRLGGQDCSNARFGYPFQIVWEPYAALDVLVVVHLKILTEEHIDRVVPQLGDVQHVPEPGLNIDWLHAKDNKGGDKYDICIWGNRVDSILNIQRMVDSGPSAEYLDWWYRVAHRVLSPNAIFADPRQVEIPVDAFHRRSSQAPARI</sequence>
<name>A0A445BU77_ARAHY</name>
<protein>
    <recommendedName>
        <fullName evidence="3">Aminotransferase-like plant mobile domain-containing protein</fullName>
    </recommendedName>
</protein>
<evidence type="ECO:0008006" key="3">
    <source>
        <dbReference type="Google" id="ProtNLM"/>
    </source>
</evidence>